<evidence type="ECO:0000256" key="3">
    <source>
        <dbReference type="SAM" id="Phobius"/>
    </source>
</evidence>
<evidence type="ECO:0000313" key="6">
    <source>
        <dbReference type="Proteomes" id="UP000034616"/>
    </source>
</evidence>
<dbReference type="PROSITE" id="PS01173">
    <property type="entry name" value="LIPASE_GDXG_HIS"/>
    <property type="match status" value="1"/>
</dbReference>
<feature type="domain" description="BD-FAE-like" evidence="4">
    <location>
        <begin position="87"/>
        <end position="311"/>
    </location>
</feature>
<feature type="transmembrane region" description="Helical" evidence="3">
    <location>
        <begin position="6"/>
        <end position="25"/>
    </location>
</feature>
<comment type="similarity">
    <text evidence="1">Belongs to the 'GDXG' lipolytic enzyme family.</text>
</comment>
<protein>
    <submittedName>
        <fullName evidence="5">Alpha/beta hydrolase fold-3 domain protein</fullName>
    </submittedName>
</protein>
<organism evidence="5 6">
    <name type="scientific">Candidatus Uhrbacteria bacterium GW2011_GWC2_41_11</name>
    <dbReference type="NCBI Taxonomy" id="1618985"/>
    <lineage>
        <taxon>Bacteria</taxon>
        <taxon>Candidatus Uhriibacteriota</taxon>
    </lineage>
</organism>
<keyword evidence="3" id="KW-1133">Transmembrane helix</keyword>
<dbReference type="Proteomes" id="UP000034616">
    <property type="component" value="Unassembled WGS sequence"/>
</dbReference>
<dbReference type="EMBL" id="LCAH01000002">
    <property type="protein sequence ID" value="KKR87626.1"/>
    <property type="molecule type" value="Genomic_DNA"/>
</dbReference>
<dbReference type="SUPFAM" id="SSF53474">
    <property type="entry name" value="alpha/beta-Hydrolases"/>
    <property type="match status" value="1"/>
</dbReference>
<evidence type="ECO:0000256" key="1">
    <source>
        <dbReference type="ARBA" id="ARBA00010515"/>
    </source>
</evidence>
<evidence type="ECO:0000256" key="2">
    <source>
        <dbReference type="ARBA" id="ARBA00022801"/>
    </source>
</evidence>
<gene>
    <name evidence="5" type="ORF">UU35_C0002G0127</name>
</gene>
<comment type="caution">
    <text evidence="5">The sequence shown here is derived from an EMBL/GenBank/DDBJ whole genome shotgun (WGS) entry which is preliminary data.</text>
</comment>
<dbReference type="InterPro" id="IPR002168">
    <property type="entry name" value="Lipase_GDXG_HIS_AS"/>
</dbReference>
<dbReference type="PANTHER" id="PTHR48081:SF13">
    <property type="entry name" value="ALPHA_BETA HYDROLASE"/>
    <property type="match status" value="1"/>
</dbReference>
<sequence length="400" mass="42872">MTKKYLIIPIILTICITAIVVKTLLNFMNKKLYSNGTGVQTSVQVVPSGNFLSPSPSCNLPPVPEDNEITLLTDILYNTVGEKNLLLDVAMPKDIPDGVSLPLVVVFHGGGFAIGDKSTGGGAAQRRAIKQLAEKGYVAISANYRLSRPGKNAYPAAVQDARCVIRWARINAAQYHIDPERVAVTGASAGGGLASSVAVLEDDAVYHGASLDAFDGFTCSADIGHSDKASSQVDGAVIYYGTSDFTIPLSSWGEVAPLIVNYLGEIPKENSSQAKDASPITWVSTSTPRILLLHGKADDTVPYDQSVRFLSVLHNQRVNANLVGLDGVGHSFLMFDADYLRKPEIDENLKKMPTCTGNESTGTTCKTELNEKTMIKIVNALLPTSCASMTFLEKLFENGK</sequence>
<dbReference type="GO" id="GO:0016787">
    <property type="term" value="F:hydrolase activity"/>
    <property type="evidence" value="ECO:0007669"/>
    <property type="project" value="UniProtKB-KW"/>
</dbReference>
<dbReference type="InterPro" id="IPR029058">
    <property type="entry name" value="AB_hydrolase_fold"/>
</dbReference>
<dbReference type="InterPro" id="IPR050300">
    <property type="entry name" value="GDXG_lipolytic_enzyme"/>
</dbReference>
<dbReference type="Gene3D" id="3.40.50.1820">
    <property type="entry name" value="alpha/beta hydrolase"/>
    <property type="match status" value="1"/>
</dbReference>
<evidence type="ECO:0000259" key="4">
    <source>
        <dbReference type="Pfam" id="PF20434"/>
    </source>
</evidence>
<keyword evidence="3" id="KW-0472">Membrane</keyword>
<dbReference type="AlphaFoldDB" id="A0A0G0UJF9"/>
<keyword evidence="3" id="KW-0812">Transmembrane</keyword>
<dbReference type="Pfam" id="PF20434">
    <property type="entry name" value="BD-FAE"/>
    <property type="match status" value="1"/>
</dbReference>
<reference evidence="5 6" key="1">
    <citation type="journal article" date="2015" name="Nature">
        <title>rRNA introns, odd ribosomes, and small enigmatic genomes across a large radiation of phyla.</title>
        <authorList>
            <person name="Brown C.T."/>
            <person name="Hug L.A."/>
            <person name="Thomas B.C."/>
            <person name="Sharon I."/>
            <person name="Castelle C.J."/>
            <person name="Singh A."/>
            <person name="Wilkins M.J."/>
            <person name="Williams K.H."/>
            <person name="Banfield J.F."/>
        </authorList>
    </citation>
    <scope>NUCLEOTIDE SEQUENCE [LARGE SCALE GENOMIC DNA]</scope>
</reference>
<dbReference type="PANTHER" id="PTHR48081">
    <property type="entry name" value="AB HYDROLASE SUPERFAMILY PROTEIN C4A8.06C"/>
    <property type="match status" value="1"/>
</dbReference>
<dbReference type="InterPro" id="IPR049492">
    <property type="entry name" value="BD-FAE-like_dom"/>
</dbReference>
<keyword evidence="2 5" id="KW-0378">Hydrolase</keyword>
<proteinExistence type="inferred from homology"/>
<evidence type="ECO:0000313" key="5">
    <source>
        <dbReference type="EMBL" id="KKR87626.1"/>
    </source>
</evidence>
<accession>A0A0G0UJF9</accession>
<name>A0A0G0UJF9_9BACT</name>